<feature type="region of interest" description="Disordered" evidence="1">
    <location>
        <begin position="36"/>
        <end position="128"/>
    </location>
</feature>
<evidence type="ECO:0000313" key="2">
    <source>
        <dbReference type="EMBL" id="CAI2367374.1"/>
    </source>
</evidence>
<comment type="caution">
    <text evidence="2">The sequence shown here is derived from an EMBL/GenBank/DDBJ whole genome shotgun (WGS) entry which is preliminary data.</text>
</comment>
<sequence>MDKYFDNEIIIEEGNSEHAQDDEQVSVEKTLEGLRTCGEGSNSIESNRCSDHTPSASTSKARANSKRKRSSISKNTIEGSYYSRNSSQNQSLPAGKSLGKQIMKRKLSKKSLKGSSNTVMSLSKMQKRRSSLNFKPSLGPFAGLGVLSYKKGVPPMHNYLKAKNNAKKFVNHHIEGLENKRNTQKKLERGMKKTLGASQISSLYVKHANRETRRCFHHWKDLFQQEQIIENMFRFYSNRVANTFNNAPEIPLEEYSEKRKQIAYQNAVENKCSQLKKVIEERQKSIVSTQTQLEKSKEQAHLLDTYLKKQNMNLRINLLVKSMKDAFLRPKKEGLNALQKYNKEVKFHTLVKLSNIMNKRIILNEKFIRYTYFHRWKNISFDDYEFTIEGFIQSQLKATVPHTISLVKVKDKNLDYQRRLQEEKERIEREQRQQERDINRKKKQKAEKIKNLCYSMLTEALQNRDQG</sequence>
<dbReference type="AlphaFoldDB" id="A0AAD1X8T5"/>
<feature type="region of interest" description="Disordered" evidence="1">
    <location>
        <begin position="425"/>
        <end position="446"/>
    </location>
</feature>
<keyword evidence="3" id="KW-1185">Reference proteome</keyword>
<reference evidence="2" key="1">
    <citation type="submission" date="2023-07" db="EMBL/GenBank/DDBJ databases">
        <authorList>
            <consortium name="AG Swart"/>
            <person name="Singh M."/>
            <person name="Singh A."/>
            <person name="Seah K."/>
            <person name="Emmerich C."/>
        </authorList>
    </citation>
    <scope>NUCLEOTIDE SEQUENCE</scope>
    <source>
        <strain evidence="2">DP1</strain>
    </source>
</reference>
<evidence type="ECO:0000256" key="1">
    <source>
        <dbReference type="SAM" id="MobiDB-lite"/>
    </source>
</evidence>
<proteinExistence type="predicted"/>
<feature type="compositionally biased region" description="Low complexity" evidence="1">
    <location>
        <begin position="72"/>
        <end position="91"/>
    </location>
</feature>
<gene>
    <name evidence="2" type="ORF">ECRASSUSDP1_LOCUS8656</name>
</gene>
<dbReference type="EMBL" id="CAMPGE010008476">
    <property type="protein sequence ID" value="CAI2367374.1"/>
    <property type="molecule type" value="Genomic_DNA"/>
</dbReference>
<feature type="compositionally biased region" description="Basic and acidic residues" evidence="1">
    <location>
        <begin position="425"/>
        <end position="438"/>
    </location>
</feature>
<dbReference type="Proteomes" id="UP001295684">
    <property type="component" value="Unassembled WGS sequence"/>
</dbReference>
<name>A0AAD1X8T5_EUPCR</name>
<accession>A0AAD1X8T5</accession>
<evidence type="ECO:0000313" key="3">
    <source>
        <dbReference type="Proteomes" id="UP001295684"/>
    </source>
</evidence>
<organism evidence="2 3">
    <name type="scientific">Euplotes crassus</name>
    <dbReference type="NCBI Taxonomy" id="5936"/>
    <lineage>
        <taxon>Eukaryota</taxon>
        <taxon>Sar</taxon>
        <taxon>Alveolata</taxon>
        <taxon>Ciliophora</taxon>
        <taxon>Intramacronucleata</taxon>
        <taxon>Spirotrichea</taxon>
        <taxon>Hypotrichia</taxon>
        <taxon>Euplotida</taxon>
        <taxon>Euplotidae</taxon>
        <taxon>Moneuplotes</taxon>
    </lineage>
</organism>
<protein>
    <submittedName>
        <fullName evidence="2">Uncharacterized protein</fullName>
    </submittedName>
</protein>
<feature type="compositionally biased region" description="Basic residues" evidence="1">
    <location>
        <begin position="102"/>
        <end position="112"/>
    </location>
</feature>